<evidence type="ECO:0000313" key="2">
    <source>
        <dbReference type="EMBL" id="RWQ96293.1"/>
    </source>
</evidence>
<dbReference type="SUPFAM" id="SSF55144">
    <property type="entry name" value="LigT-like"/>
    <property type="match status" value="1"/>
</dbReference>
<evidence type="ECO:0000256" key="1">
    <source>
        <dbReference type="SAM" id="MobiDB-lite"/>
    </source>
</evidence>
<feature type="region of interest" description="Disordered" evidence="1">
    <location>
        <begin position="1"/>
        <end position="24"/>
    </location>
</feature>
<keyword evidence="2" id="KW-0436">Ligase</keyword>
<proteinExistence type="predicted"/>
<name>A0A443HWU0_BYSSP</name>
<accession>A0A443HWU0</accession>
<feature type="compositionally biased region" description="Polar residues" evidence="1">
    <location>
        <begin position="1"/>
        <end position="10"/>
    </location>
</feature>
<keyword evidence="3" id="KW-1185">Reference proteome</keyword>
<comment type="caution">
    <text evidence="2">The sequence shown here is derived from an EMBL/GenBank/DDBJ whole genome shotgun (WGS) entry which is preliminary data.</text>
</comment>
<dbReference type="STRING" id="264951.A0A443HWU0"/>
<gene>
    <name evidence="2" type="ORF">C8Q69DRAFT_486288</name>
</gene>
<evidence type="ECO:0000313" key="3">
    <source>
        <dbReference type="Proteomes" id="UP000283841"/>
    </source>
</evidence>
<dbReference type="AlphaFoldDB" id="A0A443HWU0"/>
<dbReference type="GeneID" id="39601168"/>
<dbReference type="VEuPathDB" id="FungiDB:C8Q69DRAFT_486288"/>
<sequence>MTETQQQRTLFSFPAIPPGPPSRRNWYQELLDDPECQNDPKKVQEAYESHRHAILSRSIGEFRSLARSISEDIPTLITPDVALIQHVSRQMAGSKAHEPFPLSPANCLVFWARPPHFILELMESIQSGLSSLAGRDLYLVPLPHMHLSVMELSHRHPIAHLRAVYNVVGESLLHTMADVPFTKYKESQGRSVARLIKPQLMMDRAGVAVTFVPDYSPQEGMDNSGQDITKNNPFTYHHLRASMQELALSSGIEIDTSYTAPSAHITIARFVSSHFFDGGEKHATSPPVPISPPTEQSPLSPSGNQNQRRVQKAEQWVDLIHGINEELGKQSEDPVFKEQLEWVVGQQRGLELQLGYVKFGRETERAEMVGQAVPLA</sequence>
<dbReference type="GO" id="GO:0016874">
    <property type="term" value="F:ligase activity"/>
    <property type="evidence" value="ECO:0007669"/>
    <property type="project" value="UniProtKB-KW"/>
</dbReference>
<reference evidence="2 3" key="1">
    <citation type="journal article" date="2018" name="Front. Microbiol.">
        <title>Genomic and genetic insights into a cosmopolitan fungus, Paecilomyces variotii (Eurotiales).</title>
        <authorList>
            <person name="Urquhart A.S."/>
            <person name="Mondo S.J."/>
            <person name="Makela M.R."/>
            <person name="Hane J.K."/>
            <person name="Wiebenga A."/>
            <person name="He G."/>
            <person name="Mihaltcheva S."/>
            <person name="Pangilinan J."/>
            <person name="Lipzen A."/>
            <person name="Barry K."/>
            <person name="de Vries R.P."/>
            <person name="Grigoriev I.V."/>
            <person name="Idnurm A."/>
        </authorList>
    </citation>
    <scope>NUCLEOTIDE SEQUENCE [LARGE SCALE GENOMIC DNA]</scope>
    <source>
        <strain evidence="2 3">CBS 101075</strain>
    </source>
</reference>
<dbReference type="RefSeq" id="XP_028485938.1">
    <property type="nucleotide sequence ID" value="XM_028631891.1"/>
</dbReference>
<dbReference type="EMBL" id="RCNU01000004">
    <property type="protein sequence ID" value="RWQ96293.1"/>
    <property type="molecule type" value="Genomic_DNA"/>
</dbReference>
<feature type="region of interest" description="Disordered" evidence="1">
    <location>
        <begin position="281"/>
        <end position="310"/>
    </location>
</feature>
<feature type="compositionally biased region" description="Polar residues" evidence="1">
    <location>
        <begin position="293"/>
        <end position="308"/>
    </location>
</feature>
<protein>
    <submittedName>
        <fullName evidence="2">RNA ligase/cyclic nucleotide phosphodiesterase</fullName>
    </submittedName>
</protein>
<dbReference type="Proteomes" id="UP000283841">
    <property type="component" value="Unassembled WGS sequence"/>
</dbReference>
<dbReference type="InterPro" id="IPR009097">
    <property type="entry name" value="Cyclic_Pdiesterase"/>
</dbReference>
<organism evidence="2 3">
    <name type="scientific">Byssochlamys spectabilis</name>
    <name type="common">Paecilomyces variotii</name>
    <dbReference type="NCBI Taxonomy" id="264951"/>
    <lineage>
        <taxon>Eukaryota</taxon>
        <taxon>Fungi</taxon>
        <taxon>Dikarya</taxon>
        <taxon>Ascomycota</taxon>
        <taxon>Pezizomycotina</taxon>
        <taxon>Eurotiomycetes</taxon>
        <taxon>Eurotiomycetidae</taxon>
        <taxon>Eurotiales</taxon>
        <taxon>Thermoascaceae</taxon>
        <taxon>Paecilomyces</taxon>
    </lineage>
</organism>
<dbReference type="OrthoDB" id="2967263at2759"/>